<evidence type="ECO:0000313" key="10">
    <source>
        <dbReference type="EMBL" id="KAL3879311.1"/>
    </source>
</evidence>
<reference evidence="10 12" key="1">
    <citation type="submission" date="2024-11" db="EMBL/GenBank/DDBJ databases">
        <title>Chromosome-level genome assembly of the freshwater bivalve Anodonta woodiana.</title>
        <authorList>
            <person name="Chen X."/>
        </authorList>
    </citation>
    <scope>NUCLEOTIDE SEQUENCE [LARGE SCALE GENOMIC DNA]</scope>
    <source>
        <strain evidence="10">MN2024</strain>
        <tissue evidence="10">Gills</tissue>
    </source>
</reference>
<keyword evidence="5 8" id="KW-0472">Membrane</keyword>
<dbReference type="SUPFAM" id="SSF81321">
    <property type="entry name" value="Family A G protein-coupled receptor-like"/>
    <property type="match status" value="1"/>
</dbReference>
<dbReference type="PANTHER" id="PTHR24238">
    <property type="entry name" value="G-PROTEIN COUPLED RECEPTOR"/>
    <property type="match status" value="1"/>
</dbReference>
<keyword evidence="3 8" id="KW-1133">Transmembrane helix</keyword>
<name>A0ABD3X135_SINWO</name>
<dbReference type="PROSITE" id="PS50262">
    <property type="entry name" value="G_PROTEIN_RECEP_F1_2"/>
    <property type="match status" value="1"/>
</dbReference>
<evidence type="ECO:0000259" key="9">
    <source>
        <dbReference type="PROSITE" id="PS50262"/>
    </source>
</evidence>
<evidence type="ECO:0000313" key="12">
    <source>
        <dbReference type="Proteomes" id="UP001634394"/>
    </source>
</evidence>
<feature type="transmembrane region" description="Helical" evidence="8">
    <location>
        <begin position="160"/>
        <end position="181"/>
    </location>
</feature>
<evidence type="ECO:0000256" key="5">
    <source>
        <dbReference type="ARBA" id="ARBA00023136"/>
    </source>
</evidence>
<dbReference type="GO" id="GO:0016020">
    <property type="term" value="C:membrane"/>
    <property type="evidence" value="ECO:0007669"/>
    <property type="project" value="UniProtKB-SubCell"/>
</dbReference>
<protein>
    <recommendedName>
        <fullName evidence="9">G-protein coupled receptors family 1 profile domain-containing protein</fullName>
    </recommendedName>
</protein>
<dbReference type="EMBL" id="JBJQND010000004">
    <property type="protein sequence ID" value="KAL3879486.1"/>
    <property type="molecule type" value="Genomic_DNA"/>
</dbReference>
<feature type="domain" description="G-protein coupled receptors family 1 profile" evidence="9">
    <location>
        <begin position="1"/>
        <end position="178"/>
    </location>
</feature>
<dbReference type="Proteomes" id="UP001634394">
    <property type="component" value="Unassembled WGS sequence"/>
</dbReference>
<dbReference type="AlphaFoldDB" id="A0ABD3X135"/>
<dbReference type="Gene3D" id="1.20.1070.10">
    <property type="entry name" value="Rhodopsin 7-helix transmembrane proteins"/>
    <property type="match status" value="1"/>
</dbReference>
<keyword evidence="7" id="KW-0807">Transducer</keyword>
<evidence type="ECO:0000256" key="1">
    <source>
        <dbReference type="ARBA" id="ARBA00004141"/>
    </source>
</evidence>
<dbReference type="Pfam" id="PF00001">
    <property type="entry name" value="7tm_1"/>
    <property type="match status" value="1"/>
</dbReference>
<keyword evidence="4" id="KW-0297">G-protein coupled receptor</keyword>
<keyword evidence="2 8" id="KW-0812">Transmembrane</keyword>
<evidence type="ECO:0000256" key="4">
    <source>
        <dbReference type="ARBA" id="ARBA00023040"/>
    </source>
</evidence>
<proteinExistence type="predicted"/>
<sequence length="219" mass="25061">MSPIAAFQQLLTLKNGKTACREIWPSGMSEISLDKAYSVLLVVLLLLVPLLLMCIFYGIVAKKLWVDIGKPSSSESSRKVQNGVCIKLQAGSSSQVSERNILVVRQVNFAKDLINRKRVIRMLFVIVVQYFICWSPLYVFNTWKTIDYPSLHDIMSSTTWSLILLLAYTSSFVHPITYCFMNKSFRRAFVRLFCCAPKDVKRVYRSKPSSSGTYIQEKY</sequence>
<organism evidence="10 12">
    <name type="scientific">Sinanodonta woodiana</name>
    <name type="common">Chinese pond mussel</name>
    <name type="synonym">Anodonta woodiana</name>
    <dbReference type="NCBI Taxonomy" id="1069815"/>
    <lineage>
        <taxon>Eukaryota</taxon>
        <taxon>Metazoa</taxon>
        <taxon>Spiralia</taxon>
        <taxon>Lophotrochozoa</taxon>
        <taxon>Mollusca</taxon>
        <taxon>Bivalvia</taxon>
        <taxon>Autobranchia</taxon>
        <taxon>Heteroconchia</taxon>
        <taxon>Palaeoheterodonta</taxon>
        <taxon>Unionida</taxon>
        <taxon>Unionoidea</taxon>
        <taxon>Unionidae</taxon>
        <taxon>Unioninae</taxon>
        <taxon>Sinanodonta</taxon>
    </lineage>
</organism>
<evidence type="ECO:0000256" key="7">
    <source>
        <dbReference type="ARBA" id="ARBA00023224"/>
    </source>
</evidence>
<evidence type="ECO:0000256" key="3">
    <source>
        <dbReference type="ARBA" id="ARBA00022989"/>
    </source>
</evidence>
<dbReference type="InterPro" id="IPR000276">
    <property type="entry name" value="GPCR_Rhodpsn"/>
</dbReference>
<dbReference type="EMBL" id="JBJQND010000004">
    <property type="protein sequence ID" value="KAL3879311.1"/>
    <property type="molecule type" value="Genomic_DNA"/>
</dbReference>
<accession>A0ABD3X135</accession>
<evidence type="ECO:0000256" key="6">
    <source>
        <dbReference type="ARBA" id="ARBA00023170"/>
    </source>
</evidence>
<dbReference type="PRINTS" id="PR00237">
    <property type="entry name" value="GPCRRHODOPSN"/>
</dbReference>
<evidence type="ECO:0000313" key="11">
    <source>
        <dbReference type="EMBL" id="KAL3879486.1"/>
    </source>
</evidence>
<comment type="subcellular location">
    <subcellularLocation>
        <location evidence="1">Membrane</location>
        <topology evidence="1">Multi-pass membrane protein</topology>
    </subcellularLocation>
</comment>
<dbReference type="GO" id="GO:0004930">
    <property type="term" value="F:G protein-coupled receptor activity"/>
    <property type="evidence" value="ECO:0007669"/>
    <property type="project" value="UniProtKB-KW"/>
</dbReference>
<dbReference type="PANTHER" id="PTHR24238:SF75">
    <property type="entry name" value="CHOLECYSTOKININ-LIKE RECEPTOR AT 17D1-RELATED"/>
    <property type="match status" value="1"/>
</dbReference>
<keyword evidence="12" id="KW-1185">Reference proteome</keyword>
<evidence type="ECO:0000256" key="8">
    <source>
        <dbReference type="SAM" id="Phobius"/>
    </source>
</evidence>
<keyword evidence="6" id="KW-0675">Receptor</keyword>
<comment type="caution">
    <text evidence="10">The sequence shown here is derived from an EMBL/GenBank/DDBJ whole genome shotgun (WGS) entry which is preliminary data.</text>
</comment>
<feature type="transmembrane region" description="Helical" evidence="8">
    <location>
        <begin position="36"/>
        <end position="60"/>
    </location>
</feature>
<dbReference type="InterPro" id="IPR017452">
    <property type="entry name" value="GPCR_Rhodpsn_7TM"/>
</dbReference>
<evidence type="ECO:0000256" key="2">
    <source>
        <dbReference type="ARBA" id="ARBA00022692"/>
    </source>
</evidence>
<feature type="transmembrane region" description="Helical" evidence="8">
    <location>
        <begin position="119"/>
        <end position="140"/>
    </location>
</feature>
<gene>
    <name evidence="10" type="ORF">ACJMK2_031612</name>
    <name evidence="11" type="ORF">ACJMK2_031782</name>
</gene>